<dbReference type="Proteomes" id="UP000184082">
    <property type="component" value="Unassembled WGS sequence"/>
</dbReference>
<organism evidence="2 3">
    <name type="scientific">Caminicella sporogenes DSM 14501</name>
    <dbReference type="NCBI Taxonomy" id="1121266"/>
    <lineage>
        <taxon>Bacteria</taxon>
        <taxon>Bacillati</taxon>
        <taxon>Bacillota</taxon>
        <taxon>Clostridia</taxon>
        <taxon>Peptostreptococcales</taxon>
        <taxon>Caminicellaceae</taxon>
        <taxon>Caminicella</taxon>
    </lineage>
</organism>
<proteinExistence type="predicted"/>
<sequence length="156" mass="17878">MENKKSIKNFLNKKSIMISIVIILVIISGTMAVKHFTDGKENVKFEIIENQQIPKKLKDILPRYQTLERALACKVDDEVYVVVTRGEKPTGGYTVDIEKIEKIKEDGKFRLVVHAKFTDPKQGDAVTQGITYPYVVAKTNLTELPYRIELKTEYED</sequence>
<protein>
    <submittedName>
        <fullName evidence="2">PrcB C-terminal</fullName>
    </submittedName>
</protein>
<gene>
    <name evidence="2" type="ORF">SAMN02745883_01501</name>
</gene>
<feature type="domain" description="PrcB C-terminal" evidence="1">
    <location>
        <begin position="80"/>
        <end position="139"/>
    </location>
</feature>
<evidence type="ECO:0000313" key="3">
    <source>
        <dbReference type="Proteomes" id="UP000184082"/>
    </source>
</evidence>
<name>A0A1M6QH41_9FIRM</name>
<dbReference type="InterPro" id="IPR025748">
    <property type="entry name" value="PrcB_C_dom"/>
</dbReference>
<evidence type="ECO:0000259" key="1">
    <source>
        <dbReference type="Pfam" id="PF14343"/>
    </source>
</evidence>
<accession>A0A1M6QH41</accession>
<dbReference type="Pfam" id="PF14343">
    <property type="entry name" value="PrcB_C"/>
    <property type="match status" value="1"/>
</dbReference>
<dbReference type="RefSeq" id="WP_072967149.1">
    <property type="nucleotide sequence ID" value="NZ_FRAJ01000011.1"/>
</dbReference>
<dbReference type="AlphaFoldDB" id="A0A1M6QH41"/>
<reference evidence="2 3" key="1">
    <citation type="submission" date="2016-11" db="EMBL/GenBank/DDBJ databases">
        <authorList>
            <person name="Jaros S."/>
            <person name="Januszkiewicz K."/>
            <person name="Wedrychowicz H."/>
        </authorList>
    </citation>
    <scope>NUCLEOTIDE SEQUENCE [LARGE SCALE GENOMIC DNA]</scope>
    <source>
        <strain evidence="2 3">DSM 14501</strain>
    </source>
</reference>
<evidence type="ECO:0000313" key="2">
    <source>
        <dbReference type="EMBL" id="SHK19624.1"/>
    </source>
</evidence>
<dbReference type="STRING" id="1121266.SAMN02745883_01501"/>
<dbReference type="EMBL" id="FRAJ01000011">
    <property type="protein sequence ID" value="SHK19624.1"/>
    <property type="molecule type" value="Genomic_DNA"/>
</dbReference>
<keyword evidence="3" id="KW-1185">Reference proteome</keyword>